<evidence type="ECO:0000313" key="4">
    <source>
        <dbReference type="Proteomes" id="UP000587991"/>
    </source>
</evidence>
<evidence type="ECO:0000313" key="3">
    <source>
        <dbReference type="EMBL" id="NLR74561.1"/>
    </source>
</evidence>
<dbReference type="Pfam" id="PF09825">
    <property type="entry name" value="BPL_N"/>
    <property type="match status" value="1"/>
</dbReference>
<keyword evidence="1" id="KW-0732">Signal</keyword>
<dbReference type="InterPro" id="IPR019197">
    <property type="entry name" value="Biotin-prot_ligase_N"/>
</dbReference>
<dbReference type="InterPro" id="IPR015834">
    <property type="entry name" value="UCP016642"/>
</dbReference>
<dbReference type="RefSeq" id="WP_168876172.1">
    <property type="nucleotide sequence ID" value="NZ_JABAIM010000001.1"/>
</dbReference>
<dbReference type="PIRSF" id="PIRSF016642">
    <property type="entry name" value="UCP016642"/>
    <property type="match status" value="1"/>
</dbReference>
<feature type="domain" description="Biotin-protein ligase N-terminal" evidence="2">
    <location>
        <begin position="22"/>
        <end position="117"/>
    </location>
</feature>
<accession>A0A847RXW0</accession>
<protein>
    <recommendedName>
        <fullName evidence="2">Biotin-protein ligase N-terminal domain-containing protein</fullName>
    </recommendedName>
</protein>
<organism evidence="3 4">
    <name type="scientific">Leeia aquatica</name>
    <dbReference type="NCBI Taxonomy" id="2725557"/>
    <lineage>
        <taxon>Bacteria</taxon>
        <taxon>Pseudomonadati</taxon>
        <taxon>Pseudomonadota</taxon>
        <taxon>Betaproteobacteria</taxon>
        <taxon>Neisseriales</taxon>
        <taxon>Leeiaceae</taxon>
        <taxon>Leeia</taxon>
    </lineage>
</organism>
<evidence type="ECO:0000259" key="2">
    <source>
        <dbReference type="Pfam" id="PF09825"/>
    </source>
</evidence>
<keyword evidence="4" id="KW-1185">Reference proteome</keyword>
<dbReference type="EMBL" id="JABAIM010000001">
    <property type="protein sequence ID" value="NLR74561.1"/>
    <property type="molecule type" value="Genomic_DNA"/>
</dbReference>
<name>A0A847RXW0_9NEIS</name>
<reference evidence="3 4" key="1">
    <citation type="submission" date="2020-04" db="EMBL/GenBank/DDBJ databases">
        <title>Draft genome of Leeia sp. IMCC25680.</title>
        <authorList>
            <person name="Song J."/>
            <person name="Cho J.-C."/>
        </authorList>
    </citation>
    <scope>NUCLEOTIDE SEQUENCE [LARGE SCALE GENOMIC DNA]</scope>
    <source>
        <strain evidence="3 4">IMCC25680</strain>
    </source>
</reference>
<gene>
    <name evidence="3" type="ORF">HF682_05255</name>
</gene>
<proteinExistence type="predicted"/>
<dbReference type="Gene3D" id="3.40.50.880">
    <property type="match status" value="1"/>
</dbReference>
<feature type="chain" id="PRO_5033022309" description="Biotin-protein ligase N-terminal domain-containing protein" evidence="1">
    <location>
        <begin position="20"/>
        <end position="234"/>
    </location>
</feature>
<dbReference type="InterPro" id="IPR029062">
    <property type="entry name" value="Class_I_gatase-like"/>
</dbReference>
<evidence type="ECO:0000256" key="1">
    <source>
        <dbReference type="SAM" id="SignalP"/>
    </source>
</evidence>
<comment type="caution">
    <text evidence="3">The sequence shown here is derived from an EMBL/GenBank/DDBJ whole genome shotgun (WGS) entry which is preliminary data.</text>
</comment>
<dbReference type="AlphaFoldDB" id="A0A847RXW0"/>
<dbReference type="Proteomes" id="UP000587991">
    <property type="component" value="Unassembled WGS sequence"/>
</dbReference>
<feature type="signal peptide" evidence="1">
    <location>
        <begin position="1"/>
        <end position="19"/>
    </location>
</feature>
<dbReference type="SUPFAM" id="SSF52317">
    <property type="entry name" value="Class I glutamine amidotransferase-like"/>
    <property type="match status" value="1"/>
</dbReference>
<sequence length="234" mass="25423">MLKPALLLTTLLATTPVMSQTIAIFNGAGTCDGCAEAVGERYLDRNDKVIYVNERTLGPDVLGLADVYVQPGGSDDIDETLRALKPEQVQAIRDFVKNGGHYLGICAGAYLAAQYSDKANNHKAYGLVALDELSSEVPYAKPSLLKMKWGAQTRMVYNQSGPHMGKRAPVGSSVLATYADSGRIAALLSHYGKGKVLLIGPHLEADQSWYEDAKLDTRHGYNLDLFRTALTYLK</sequence>